<dbReference type="InterPro" id="IPR011004">
    <property type="entry name" value="Trimer_LpxA-like_sf"/>
</dbReference>
<feature type="domain" description="Maltose/galactoside acetyltransferase" evidence="6">
    <location>
        <begin position="5"/>
        <end position="58"/>
    </location>
</feature>
<dbReference type="FunFam" id="2.160.10.10:FF:000008">
    <property type="entry name" value="Maltose O-acetyltransferase"/>
    <property type="match status" value="1"/>
</dbReference>
<evidence type="ECO:0000256" key="4">
    <source>
        <dbReference type="ARBA" id="ARBA00023315"/>
    </source>
</evidence>
<dbReference type="InterPro" id="IPR001451">
    <property type="entry name" value="Hexapep"/>
</dbReference>
<evidence type="ECO:0000313" key="8">
    <source>
        <dbReference type="Proteomes" id="UP000627292"/>
    </source>
</evidence>
<dbReference type="PROSITE" id="PS00101">
    <property type="entry name" value="HEXAPEP_TRANSFERASES"/>
    <property type="match status" value="1"/>
</dbReference>
<evidence type="ECO:0000313" key="7">
    <source>
        <dbReference type="EMBL" id="GGH59155.1"/>
    </source>
</evidence>
<keyword evidence="2 5" id="KW-0808">Transferase</keyword>
<dbReference type="InterPro" id="IPR018357">
    <property type="entry name" value="Hexapep_transf_CS"/>
</dbReference>
<dbReference type="RefSeq" id="WP_188950458.1">
    <property type="nucleotide sequence ID" value="NZ_BMIB01000001.1"/>
</dbReference>
<reference evidence="7" key="1">
    <citation type="journal article" date="2014" name="Int. J. Syst. Evol. Microbiol.">
        <title>Complete genome sequence of Corynebacterium casei LMG S-19264T (=DSM 44701T), isolated from a smear-ripened cheese.</title>
        <authorList>
            <consortium name="US DOE Joint Genome Institute (JGI-PGF)"/>
            <person name="Walter F."/>
            <person name="Albersmeier A."/>
            <person name="Kalinowski J."/>
            <person name="Ruckert C."/>
        </authorList>
    </citation>
    <scope>NUCLEOTIDE SEQUENCE</scope>
    <source>
        <strain evidence="7">CGMCC 1.15290</strain>
    </source>
</reference>
<proteinExistence type="inferred from homology"/>
<dbReference type="Proteomes" id="UP000627292">
    <property type="component" value="Unassembled WGS sequence"/>
</dbReference>
<comment type="similarity">
    <text evidence="1 5">Belongs to the transferase hexapeptide repeat family.</text>
</comment>
<name>A0A917IPV7_9BACT</name>
<reference evidence="7" key="2">
    <citation type="submission" date="2020-09" db="EMBL/GenBank/DDBJ databases">
        <authorList>
            <person name="Sun Q."/>
            <person name="Zhou Y."/>
        </authorList>
    </citation>
    <scope>NUCLEOTIDE SEQUENCE</scope>
    <source>
        <strain evidence="7">CGMCC 1.15290</strain>
    </source>
</reference>
<dbReference type="SUPFAM" id="SSF51161">
    <property type="entry name" value="Trimeric LpxA-like enzymes"/>
    <property type="match status" value="1"/>
</dbReference>
<organism evidence="7 8">
    <name type="scientific">Filimonas zeae</name>
    <dbReference type="NCBI Taxonomy" id="1737353"/>
    <lineage>
        <taxon>Bacteria</taxon>
        <taxon>Pseudomonadati</taxon>
        <taxon>Bacteroidota</taxon>
        <taxon>Chitinophagia</taxon>
        <taxon>Chitinophagales</taxon>
        <taxon>Chitinophagaceae</taxon>
        <taxon>Filimonas</taxon>
    </lineage>
</organism>
<gene>
    <name evidence="7" type="ORF">GCM10011379_05630</name>
</gene>
<dbReference type="CDD" id="cd03357">
    <property type="entry name" value="LbH_MAT_GAT"/>
    <property type="match status" value="1"/>
</dbReference>
<sequence>MKSEKQKMLSGELYLATDNELLSERERASQLVFEIHSLPPGNPQKQLLFKKLLGTTGNSFVIEKGFHCDYGYNIHLGENFYANVNCTILDCAEVRIGNNVLFAPNVGIYTAGHPLDTTLRVAGQEFAYPVTIGDNVWLGANVLVLPNVTIGANTVIGAGSVVTKNIPANVVAVGNPCRVVKELTTS</sequence>
<dbReference type="Pfam" id="PF00132">
    <property type="entry name" value="Hexapep"/>
    <property type="match status" value="1"/>
</dbReference>
<dbReference type="Gene3D" id="2.160.10.10">
    <property type="entry name" value="Hexapeptide repeat proteins"/>
    <property type="match status" value="1"/>
</dbReference>
<evidence type="ECO:0000256" key="1">
    <source>
        <dbReference type="ARBA" id="ARBA00007274"/>
    </source>
</evidence>
<accession>A0A917IPV7</accession>
<evidence type="ECO:0000256" key="3">
    <source>
        <dbReference type="ARBA" id="ARBA00022737"/>
    </source>
</evidence>
<keyword evidence="8" id="KW-1185">Reference proteome</keyword>
<keyword evidence="4 5" id="KW-0012">Acyltransferase</keyword>
<evidence type="ECO:0000259" key="6">
    <source>
        <dbReference type="SMART" id="SM01266"/>
    </source>
</evidence>
<dbReference type="SMART" id="SM01266">
    <property type="entry name" value="Mac"/>
    <property type="match status" value="1"/>
</dbReference>
<evidence type="ECO:0000256" key="5">
    <source>
        <dbReference type="RuleBase" id="RU367021"/>
    </source>
</evidence>
<dbReference type="PANTHER" id="PTHR43017">
    <property type="entry name" value="GALACTOSIDE O-ACETYLTRANSFERASE"/>
    <property type="match status" value="1"/>
</dbReference>
<protein>
    <recommendedName>
        <fullName evidence="5">Acetyltransferase</fullName>
        <ecNumber evidence="5">2.3.1.-</ecNumber>
    </recommendedName>
</protein>
<dbReference type="AlphaFoldDB" id="A0A917IPV7"/>
<evidence type="ECO:0000256" key="2">
    <source>
        <dbReference type="ARBA" id="ARBA00022679"/>
    </source>
</evidence>
<dbReference type="InterPro" id="IPR024688">
    <property type="entry name" value="Mac_dom"/>
</dbReference>
<keyword evidence="3" id="KW-0677">Repeat</keyword>
<dbReference type="EMBL" id="BMIB01000001">
    <property type="protein sequence ID" value="GGH59155.1"/>
    <property type="molecule type" value="Genomic_DNA"/>
</dbReference>
<dbReference type="GO" id="GO:0008870">
    <property type="term" value="F:galactoside O-acetyltransferase activity"/>
    <property type="evidence" value="ECO:0007669"/>
    <property type="project" value="TreeGrafter"/>
</dbReference>
<comment type="caution">
    <text evidence="7">The sequence shown here is derived from an EMBL/GenBank/DDBJ whole genome shotgun (WGS) entry which is preliminary data.</text>
</comment>
<dbReference type="InterPro" id="IPR039369">
    <property type="entry name" value="LacA-like"/>
</dbReference>
<dbReference type="PANTHER" id="PTHR43017:SF1">
    <property type="entry name" value="ACETYLTRANSFERASE YJL218W-RELATED"/>
    <property type="match status" value="1"/>
</dbReference>
<dbReference type="EC" id="2.3.1.-" evidence="5"/>
<dbReference type="Pfam" id="PF12464">
    <property type="entry name" value="Mac"/>
    <property type="match status" value="1"/>
</dbReference>